<accession>A0A671KIB9</accession>
<evidence type="ECO:0000313" key="1">
    <source>
        <dbReference type="Ensembl" id="ENSSANP00000006432.1"/>
    </source>
</evidence>
<dbReference type="InterPro" id="IPR036048">
    <property type="entry name" value="Interleukin_8-like_sf"/>
</dbReference>
<dbReference type="GO" id="GO:0005576">
    <property type="term" value="C:extracellular region"/>
    <property type="evidence" value="ECO:0007669"/>
    <property type="project" value="InterPro"/>
</dbReference>
<keyword evidence="2" id="KW-1185">Reference proteome</keyword>
<proteinExistence type="predicted"/>
<name>A0A671KIB9_9TELE</name>
<evidence type="ECO:0008006" key="3">
    <source>
        <dbReference type="Google" id="ProtNLM"/>
    </source>
</evidence>
<dbReference type="Proteomes" id="UP000472260">
    <property type="component" value="Unassembled WGS sequence"/>
</dbReference>
<organism evidence="1 2">
    <name type="scientific">Sinocyclocheilus anshuiensis</name>
    <dbReference type="NCBI Taxonomy" id="1608454"/>
    <lineage>
        <taxon>Eukaryota</taxon>
        <taxon>Metazoa</taxon>
        <taxon>Chordata</taxon>
        <taxon>Craniata</taxon>
        <taxon>Vertebrata</taxon>
        <taxon>Euteleostomi</taxon>
        <taxon>Actinopterygii</taxon>
        <taxon>Neopterygii</taxon>
        <taxon>Teleostei</taxon>
        <taxon>Ostariophysi</taxon>
        <taxon>Cypriniformes</taxon>
        <taxon>Cyprinidae</taxon>
        <taxon>Cyprininae</taxon>
        <taxon>Sinocyclocheilus</taxon>
    </lineage>
</organism>
<reference evidence="1" key="2">
    <citation type="submission" date="2025-09" db="UniProtKB">
        <authorList>
            <consortium name="Ensembl"/>
        </authorList>
    </citation>
    <scope>IDENTIFICATION</scope>
</reference>
<reference evidence="1" key="1">
    <citation type="submission" date="2025-08" db="UniProtKB">
        <authorList>
            <consortium name="Ensembl"/>
        </authorList>
    </citation>
    <scope>IDENTIFICATION</scope>
</reference>
<dbReference type="AlphaFoldDB" id="A0A671KIB9"/>
<dbReference type="GO" id="GO:0008009">
    <property type="term" value="F:chemokine activity"/>
    <property type="evidence" value="ECO:0007669"/>
    <property type="project" value="InterPro"/>
</dbReference>
<dbReference type="SUPFAM" id="SSF54117">
    <property type="entry name" value="Interleukin 8-like chemokines"/>
    <property type="match status" value="1"/>
</dbReference>
<evidence type="ECO:0000313" key="2">
    <source>
        <dbReference type="Proteomes" id="UP000472260"/>
    </source>
</evidence>
<protein>
    <recommendedName>
        <fullName evidence="3">Chemokine interleukin-8-like domain-containing protein</fullName>
    </recommendedName>
</protein>
<dbReference type="Ensembl" id="ENSSANT00000006904.1">
    <property type="protein sequence ID" value="ENSSANP00000006432.1"/>
    <property type="gene ID" value="ENSSANG00000003627.1"/>
</dbReference>
<dbReference type="GO" id="GO:0006955">
    <property type="term" value="P:immune response"/>
    <property type="evidence" value="ECO:0007669"/>
    <property type="project" value="InterPro"/>
</dbReference>
<sequence length="90" mass="10199">MTMSLAHLIKLLCSLDGQIKPIECCRTVSTKEITLPITGFDLQKSNPPCVDACSHWKQRWVKQKIRELSKLQGWEMKNRTVSTPLSTSSP</sequence>